<reference evidence="2 3" key="1">
    <citation type="submission" date="2019-08" db="EMBL/GenBank/DDBJ databases">
        <title>Archangium and Cystobacter genomes.</title>
        <authorList>
            <person name="Chen I.-C.K."/>
            <person name="Wielgoss S."/>
        </authorList>
    </citation>
    <scope>NUCLEOTIDE SEQUENCE [LARGE SCALE GENOMIC DNA]</scope>
    <source>
        <strain evidence="2 3">Cbm 6</strain>
    </source>
</reference>
<feature type="domain" description="N-acetyltransferase" evidence="1">
    <location>
        <begin position="10"/>
        <end position="148"/>
    </location>
</feature>
<accession>A0ABY9X463</accession>
<dbReference type="EMBL" id="CP043494">
    <property type="protein sequence ID" value="WNG50187.1"/>
    <property type="molecule type" value="Genomic_DNA"/>
</dbReference>
<evidence type="ECO:0000313" key="3">
    <source>
        <dbReference type="Proteomes" id="UP001611383"/>
    </source>
</evidence>
<dbReference type="Pfam" id="PF13302">
    <property type="entry name" value="Acetyltransf_3"/>
    <property type="match status" value="1"/>
</dbReference>
<keyword evidence="3" id="KW-1185">Reference proteome</keyword>
<name>A0ABY9X463_9BACT</name>
<organism evidence="2 3">
    <name type="scientific">Archangium minus</name>
    <dbReference type="NCBI Taxonomy" id="83450"/>
    <lineage>
        <taxon>Bacteria</taxon>
        <taxon>Pseudomonadati</taxon>
        <taxon>Myxococcota</taxon>
        <taxon>Myxococcia</taxon>
        <taxon>Myxococcales</taxon>
        <taxon>Cystobacterineae</taxon>
        <taxon>Archangiaceae</taxon>
        <taxon>Archangium</taxon>
    </lineage>
</organism>
<gene>
    <name evidence="2" type="ORF">F0U60_43210</name>
</gene>
<dbReference type="Gene3D" id="3.40.630.30">
    <property type="match status" value="1"/>
</dbReference>
<dbReference type="RefSeq" id="WP_395808961.1">
    <property type="nucleotide sequence ID" value="NZ_CP043494.1"/>
</dbReference>
<evidence type="ECO:0000259" key="1">
    <source>
        <dbReference type="Pfam" id="PF13302"/>
    </source>
</evidence>
<dbReference type="InterPro" id="IPR016181">
    <property type="entry name" value="Acyl_CoA_acyltransferase"/>
</dbReference>
<dbReference type="Proteomes" id="UP001611383">
    <property type="component" value="Chromosome"/>
</dbReference>
<evidence type="ECO:0000313" key="2">
    <source>
        <dbReference type="EMBL" id="WNG50187.1"/>
    </source>
</evidence>
<proteinExistence type="predicted"/>
<dbReference type="PANTHER" id="PTHR43415:SF3">
    <property type="entry name" value="GNAT-FAMILY ACETYLTRANSFERASE"/>
    <property type="match status" value="1"/>
</dbReference>
<sequence>MQTPFFLGPRLYFRPLEREDAPRLATFVNNPDVRRNLLTHRPMNAGQEVAFVDAMAASQRDIIFAIALRDGDRMIGTTGLHELDFRSRRAIFGLLIGEPSEWNKGYATEATRMVVDYAFGTLNLNRVRLEVLENNLGAIRAYEKVGFRREGLLRQDHYVDGAYVNTLVMGILRSEWQPLTATK</sequence>
<dbReference type="InterPro" id="IPR000182">
    <property type="entry name" value="GNAT_dom"/>
</dbReference>
<dbReference type="PANTHER" id="PTHR43415">
    <property type="entry name" value="SPERMIDINE N(1)-ACETYLTRANSFERASE"/>
    <property type="match status" value="1"/>
</dbReference>
<dbReference type="SUPFAM" id="SSF55729">
    <property type="entry name" value="Acyl-CoA N-acyltransferases (Nat)"/>
    <property type="match status" value="1"/>
</dbReference>
<protein>
    <submittedName>
        <fullName evidence="2">GNAT family N-acetyltransferase</fullName>
    </submittedName>
</protein>